<evidence type="ECO:0000313" key="1">
    <source>
        <dbReference type="EMBL" id="KAF3445168.1"/>
    </source>
</evidence>
<name>A0A8K0H449_9ROSA</name>
<dbReference type="EMBL" id="VOIH02000006">
    <property type="protein sequence ID" value="KAF3445168.1"/>
    <property type="molecule type" value="Genomic_DNA"/>
</dbReference>
<sequence>MAWWSILRSLVGFIRVLSGLVGLVGLHPGLGGHRPRLVRASSGLGQASSGLNSSRLGPTSRAWWACVTAWWAYVWVGSTSSGLGQPSQLVRASSGLVRLHLVLLGRNVTAWSISSGIGQALDLAVRRLLRPWWKPSGLVELHPGLVRRLAIRPYQGLVDFVWQSELPRGLSPTSSRLGGLNLAVRLPLGLSGASSGLVQAHQSLVRVHLAWSGAFLGRGAFLGVVRAWSGFGANYPAWSGFIPGLSGAVLAWARLHAGFDRPAWSRTVLFGPTSSVYSDLIRAWSVNLGLDFARAWSSSQNSCGDATSSRAWSGIVTGLVSFLQSLVRLHRAWSFIGLGVGLDLALDYPGLGQASLGLVELRSGLAEPSGLGQSFVAGVGAIRTRLELTVMASGASSGLVGLHSSLSDFVTAVGFIRAVRNFVCQAGQTSSSANWVELPWASWAARRLVGLPPVCRHRHGFVRASSGLSGSGFVTAWFDFIRHGQASSGGPTSSGLVRASSELGSSRLGWSGASSGLGRA</sequence>
<gene>
    <name evidence="1" type="ORF">FNV43_RR14862</name>
</gene>
<keyword evidence="2" id="KW-1185">Reference proteome</keyword>
<comment type="caution">
    <text evidence="1">The sequence shown here is derived from an EMBL/GenBank/DDBJ whole genome shotgun (WGS) entry which is preliminary data.</text>
</comment>
<evidence type="ECO:0000313" key="2">
    <source>
        <dbReference type="Proteomes" id="UP000796880"/>
    </source>
</evidence>
<protein>
    <submittedName>
        <fullName evidence="1">Uncharacterized protein</fullName>
    </submittedName>
</protein>
<dbReference type="AlphaFoldDB" id="A0A8K0H449"/>
<accession>A0A8K0H449</accession>
<reference evidence="1" key="1">
    <citation type="submission" date="2020-03" db="EMBL/GenBank/DDBJ databases">
        <title>A high-quality chromosome-level genome assembly of a woody plant with both climbing and erect habits, Rhamnella rubrinervis.</title>
        <authorList>
            <person name="Lu Z."/>
            <person name="Yang Y."/>
            <person name="Zhu X."/>
            <person name="Sun Y."/>
        </authorList>
    </citation>
    <scope>NUCLEOTIDE SEQUENCE</scope>
    <source>
        <strain evidence="1">BYM</strain>
        <tissue evidence="1">Leaf</tissue>
    </source>
</reference>
<dbReference type="Proteomes" id="UP000796880">
    <property type="component" value="Unassembled WGS sequence"/>
</dbReference>
<proteinExistence type="predicted"/>
<organism evidence="1 2">
    <name type="scientific">Rhamnella rubrinervis</name>
    <dbReference type="NCBI Taxonomy" id="2594499"/>
    <lineage>
        <taxon>Eukaryota</taxon>
        <taxon>Viridiplantae</taxon>
        <taxon>Streptophyta</taxon>
        <taxon>Embryophyta</taxon>
        <taxon>Tracheophyta</taxon>
        <taxon>Spermatophyta</taxon>
        <taxon>Magnoliopsida</taxon>
        <taxon>eudicotyledons</taxon>
        <taxon>Gunneridae</taxon>
        <taxon>Pentapetalae</taxon>
        <taxon>rosids</taxon>
        <taxon>fabids</taxon>
        <taxon>Rosales</taxon>
        <taxon>Rhamnaceae</taxon>
        <taxon>rhamnoid group</taxon>
        <taxon>Rhamneae</taxon>
        <taxon>Rhamnella</taxon>
    </lineage>
</organism>